<accession>A0ABV8SXI8</accession>
<evidence type="ECO:0000313" key="2">
    <source>
        <dbReference type="EMBL" id="MFC4311363.1"/>
    </source>
</evidence>
<dbReference type="RefSeq" id="WP_380599636.1">
    <property type="nucleotide sequence ID" value="NZ_JBHSDU010000003.1"/>
</dbReference>
<feature type="domain" description="Microcin J25-processing protein McjB C-terminal" evidence="1">
    <location>
        <begin position="112"/>
        <end position="221"/>
    </location>
</feature>
<proteinExistence type="predicted"/>
<evidence type="ECO:0000313" key="3">
    <source>
        <dbReference type="Proteomes" id="UP001595904"/>
    </source>
</evidence>
<dbReference type="EMBL" id="JBHSDU010000003">
    <property type="protein sequence ID" value="MFC4311363.1"/>
    <property type="molecule type" value="Genomic_DNA"/>
</dbReference>
<name>A0ABV8SXI8_9GAMM</name>
<reference evidence="3" key="1">
    <citation type="journal article" date="2019" name="Int. J. Syst. Evol. Microbiol.">
        <title>The Global Catalogue of Microorganisms (GCM) 10K type strain sequencing project: providing services to taxonomists for standard genome sequencing and annotation.</title>
        <authorList>
            <consortium name="The Broad Institute Genomics Platform"/>
            <consortium name="The Broad Institute Genome Sequencing Center for Infectious Disease"/>
            <person name="Wu L."/>
            <person name="Ma J."/>
        </authorList>
    </citation>
    <scope>NUCLEOTIDE SEQUENCE [LARGE SCALE GENOMIC DNA]</scope>
    <source>
        <strain evidence="3">CGMCC 1.10759</strain>
    </source>
</reference>
<dbReference type="NCBIfam" id="NF033537">
    <property type="entry name" value="lasso_biosyn_B2"/>
    <property type="match status" value="1"/>
</dbReference>
<organism evidence="2 3">
    <name type="scientific">Steroidobacter flavus</name>
    <dbReference type="NCBI Taxonomy" id="1842136"/>
    <lineage>
        <taxon>Bacteria</taxon>
        <taxon>Pseudomonadati</taxon>
        <taxon>Pseudomonadota</taxon>
        <taxon>Gammaproteobacteria</taxon>
        <taxon>Steroidobacterales</taxon>
        <taxon>Steroidobacteraceae</taxon>
        <taxon>Steroidobacter</taxon>
    </lineage>
</organism>
<dbReference type="Pfam" id="PF13471">
    <property type="entry name" value="Transglut_core3"/>
    <property type="match status" value="1"/>
</dbReference>
<gene>
    <name evidence="2" type="ORF">ACFPN2_19850</name>
</gene>
<evidence type="ECO:0000259" key="1">
    <source>
        <dbReference type="Pfam" id="PF13471"/>
    </source>
</evidence>
<sequence length="223" mass="25277">MDEYFLPPHVHCCRRGTAFVFLDLKQDDYSMVAGPAAAALSALIDAKAPSHTHELRELEQAGLLTRDSTAGRRLVTTETDVALEPLLDLDTTAVSARPWDYWNFLLACTTAKARLRWQRIENTVGAVAKRKARHSNHQTPDVERARQLTAVFQQLRSLFPANRLCLFDSLALLEFLARYDIYPTWVFAVRLEPWGAHCWIQEGPFAFNEDVEQTASYTPIMAV</sequence>
<dbReference type="InterPro" id="IPR053521">
    <property type="entry name" value="McjB-like"/>
</dbReference>
<protein>
    <submittedName>
        <fullName evidence="2">Lasso peptide biosynthesis B2 protein</fullName>
    </submittedName>
</protein>
<dbReference type="Proteomes" id="UP001595904">
    <property type="component" value="Unassembled WGS sequence"/>
</dbReference>
<keyword evidence="3" id="KW-1185">Reference proteome</keyword>
<dbReference type="InterPro" id="IPR032708">
    <property type="entry name" value="McjB_C"/>
</dbReference>
<comment type="caution">
    <text evidence="2">The sequence shown here is derived from an EMBL/GenBank/DDBJ whole genome shotgun (WGS) entry which is preliminary data.</text>
</comment>